<feature type="region of interest" description="Disordered" evidence="1">
    <location>
        <begin position="76"/>
        <end position="107"/>
    </location>
</feature>
<evidence type="ECO:0000313" key="2">
    <source>
        <dbReference type="EMBL" id="HIU39604.1"/>
    </source>
</evidence>
<dbReference type="Proteomes" id="UP000824076">
    <property type="component" value="Unassembled WGS sequence"/>
</dbReference>
<dbReference type="AlphaFoldDB" id="A0A9D1IP62"/>
<comment type="caution">
    <text evidence="2">The sequence shown here is derived from an EMBL/GenBank/DDBJ whole genome shotgun (WGS) entry which is preliminary data.</text>
</comment>
<sequence>MSSSVSPRQRDIGEVASLRAEGVDPQPRSGFSAKIGKTATLILAEPLRLRHLPYPRYRAAEEDITRLPTSQFSQLSTLNSQPFSTSKKISPAHAQSESTEENVSKPTILQLIKA</sequence>
<gene>
    <name evidence="2" type="ORF">IAD18_08070</name>
</gene>
<organism evidence="2 3">
    <name type="scientific">Candidatus Limisoma intestinavium</name>
    <dbReference type="NCBI Taxonomy" id="2840856"/>
    <lineage>
        <taxon>Bacteria</taxon>
        <taxon>Pseudomonadati</taxon>
        <taxon>Bacteroidota</taxon>
        <taxon>Bacteroidia</taxon>
        <taxon>Bacteroidales</taxon>
        <taxon>Candidatus Limisoma</taxon>
    </lineage>
</organism>
<dbReference type="EMBL" id="DVMS01000225">
    <property type="protein sequence ID" value="HIU39604.1"/>
    <property type="molecule type" value="Genomic_DNA"/>
</dbReference>
<accession>A0A9D1IP62</accession>
<evidence type="ECO:0000313" key="3">
    <source>
        <dbReference type="Proteomes" id="UP000824076"/>
    </source>
</evidence>
<reference evidence="2" key="2">
    <citation type="journal article" date="2021" name="PeerJ">
        <title>Extensive microbial diversity within the chicken gut microbiome revealed by metagenomics and culture.</title>
        <authorList>
            <person name="Gilroy R."/>
            <person name="Ravi A."/>
            <person name="Getino M."/>
            <person name="Pursley I."/>
            <person name="Horton D.L."/>
            <person name="Alikhan N.F."/>
            <person name="Baker D."/>
            <person name="Gharbi K."/>
            <person name="Hall N."/>
            <person name="Watson M."/>
            <person name="Adriaenssens E.M."/>
            <person name="Foster-Nyarko E."/>
            <person name="Jarju S."/>
            <person name="Secka A."/>
            <person name="Antonio M."/>
            <person name="Oren A."/>
            <person name="Chaudhuri R.R."/>
            <person name="La Ragione R."/>
            <person name="Hildebrand F."/>
            <person name="Pallen M.J."/>
        </authorList>
    </citation>
    <scope>NUCLEOTIDE SEQUENCE</scope>
    <source>
        <strain evidence="2">17073</strain>
    </source>
</reference>
<evidence type="ECO:0000256" key="1">
    <source>
        <dbReference type="SAM" id="MobiDB-lite"/>
    </source>
</evidence>
<reference evidence="2" key="1">
    <citation type="submission" date="2020-10" db="EMBL/GenBank/DDBJ databases">
        <authorList>
            <person name="Gilroy R."/>
        </authorList>
    </citation>
    <scope>NUCLEOTIDE SEQUENCE</scope>
    <source>
        <strain evidence="2">17073</strain>
    </source>
</reference>
<feature type="region of interest" description="Disordered" evidence="1">
    <location>
        <begin position="1"/>
        <end position="31"/>
    </location>
</feature>
<name>A0A9D1IP62_9BACT</name>
<protein>
    <submittedName>
        <fullName evidence="2">Uncharacterized protein</fullName>
    </submittedName>
</protein>
<feature type="compositionally biased region" description="Polar residues" evidence="1">
    <location>
        <begin position="76"/>
        <end position="97"/>
    </location>
</feature>
<proteinExistence type="predicted"/>